<dbReference type="Proteomes" id="UP000694044">
    <property type="component" value="Unassembled WGS sequence"/>
</dbReference>
<reference evidence="3" key="1">
    <citation type="submission" date="2021-02" db="EMBL/GenBank/DDBJ databases">
        <authorList>
            <person name="Palmer J.M."/>
        </authorList>
    </citation>
    <scope>NUCLEOTIDE SEQUENCE</scope>
    <source>
        <strain evidence="3">SCRP734</strain>
    </source>
</reference>
<name>A0A8T1WIS8_9STRA</name>
<gene>
    <name evidence="3" type="ORF">PHYPSEUDO_001388</name>
</gene>
<keyword evidence="4" id="KW-1185">Reference proteome</keyword>
<dbReference type="AlphaFoldDB" id="A0A8T1WIS8"/>
<sequence length="252" mass="27716">MADPQAAPPACDLRPDDEEPEEEDARRNSLASGESSALIVKPPPLQLVVLADTAMQHPANTELVYPWMPSDPDAVSVITESARMTSTPLYATVCSEPGPRVRDGVTTALLAGSPQTLKNDVHGGAELPQGYGSMQRRHSILRMSASKSVSGNGLRKSASVEFVLDHAHQQAAQSIHSSTSSIGREPRRLTIEEKAELYRVRPDLEIGQGPYYNEKVDELNRRNQRRVIFAMFGGMISIVLLLVFFSMWEHNK</sequence>
<comment type="caution">
    <text evidence="3">The sequence shown here is derived from an EMBL/GenBank/DDBJ whole genome shotgun (WGS) entry which is preliminary data.</text>
</comment>
<evidence type="ECO:0000256" key="1">
    <source>
        <dbReference type="SAM" id="MobiDB-lite"/>
    </source>
</evidence>
<organism evidence="3 4">
    <name type="scientific">Phytophthora pseudosyringae</name>
    <dbReference type="NCBI Taxonomy" id="221518"/>
    <lineage>
        <taxon>Eukaryota</taxon>
        <taxon>Sar</taxon>
        <taxon>Stramenopiles</taxon>
        <taxon>Oomycota</taxon>
        <taxon>Peronosporomycetes</taxon>
        <taxon>Peronosporales</taxon>
        <taxon>Peronosporaceae</taxon>
        <taxon>Phytophthora</taxon>
    </lineage>
</organism>
<evidence type="ECO:0000313" key="3">
    <source>
        <dbReference type="EMBL" id="KAG7392284.1"/>
    </source>
</evidence>
<keyword evidence="2" id="KW-0472">Membrane</keyword>
<feature type="transmembrane region" description="Helical" evidence="2">
    <location>
        <begin position="227"/>
        <end position="248"/>
    </location>
</feature>
<keyword evidence="2" id="KW-1133">Transmembrane helix</keyword>
<keyword evidence="2" id="KW-0812">Transmembrane</keyword>
<feature type="region of interest" description="Disordered" evidence="1">
    <location>
        <begin position="1"/>
        <end position="37"/>
    </location>
</feature>
<accession>A0A8T1WIS8</accession>
<dbReference type="OrthoDB" id="77109at2759"/>
<dbReference type="EMBL" id="JAGDFM010000012">
    <property type="protein sequence ID" value="KAG7392284.1"/>
    <property type="molecule type" value="Genomic_DNA"/>
</dbReference>
<evidence type="ECO:0000256" key="2">
    <source>
        <dbReference type="SAM" id="Phobius"/>
    </source>
</evidence>
<protein>
    <submittedName>
        <fullName evidence="3">Uncharacterized protein</fullName>
    </submittedName>
</protein>
<evidence type="ECO:0000313" key="4">
    <source>
        <dbReference type="Proteomes" id="UP000694044"/>
    </source>
</evidence>
<proteinExistence type="predicted"/>